<keyword evidence="1" id="KW-1133">Transmembrane helix</keyword>
<dbReference type="Gene3D" id="1.20.1640.10">
    <property type="entry name" value="Multidrug efflux transporter AcrB transmembrane domain"/>
    <property type="match status" value="2"/>
</dbReference>
<dbReference type="Gene3D" id="3.30.2090.10">
    <property type="entry name" value="Multidrug efflux transporter AcrB TolC docking domain, DN and DC subdomains"/>
    <property type="match status" value="2"/>
</dbReference>
<organism evidence="2">
    <name type="scientific">Lentimicrobium saccharophilum</name>
    <dbReference type="NCBI Taxonomy" id="1678841"/>
    <lineage>
        <taxon>Bacteria</taxon>
        <taxon>Pseudomonadati</taxon>
        <taxon>Bacteroidota</taxon>
        <taxon>Bacteroidia</taxon>
        <taxon>Bacteroidales</taxon>
        <taxon>Lentimicrobiaceae</taxon>
        <taxon>Lentimicrobium</taxon>
    </lineage>
</organism>
<feature type="transmembrane region" description="Helical" evidence="1">
    <location>
        <begin position="511"/>
        <end position="531"/>
    </location>
</feature>
<keyword evidence="1" id="KW-0472">Membrane</keyword>
<accession>A0A0S7BYA4</accession>
<dbReference type="Gene3D" id="3.30.70.1320">
    <property type="entry name" value="Multidrug efflux transporter AcrB pore domain like"/>
    <property type="match status" value="1"/>
</dbReference>
<proteinExistence type="predicted"/>
<keyword evidence="1" id="KW-0812">Transmembrane</keyword>
<dbReference type="InterPro" id="IPR001036">
    <property type="entry name" value="Acrflvin-R"/>
</dbReference>
<dbReference type="Gene3D" id="3.30.70.1440">
    <property type="entry name" value="Multidrug efflux transporter AcrB pore domain"/>
    <property type="match status" value="1"/>
</dbReference>
<keyword evidence="3" id="KW-1185">Reference proteome</keyword>
<evidence type="ECO:0000313" key="3">
    <source>
        <dbReference type="Proteomes" id="UP000053091"/>
    </source>
</evidence>
<gene>
    <name evidence="2" type="ORF">TBC1_1170</name>
</gene>
<dbReference type="GO" id="GO:0005886">
    <property type="term" value="C:plasma membrane"/>
    <property type="evidence" value="ECO:0007669"/>
    <property type="project" value="TreeGrafter"/>
</dbReference>
<feature type="transmembrane region" description="Helical" evidence="1">
    <location>
        <begin position="963"/>
        <end position="981"/>
    </location>
</feature>
<dbReference type="PRINTS" id="PR00702">
    <property type="entry name" value="ACRIFLAVINRP"/>
</dbReference>
<feature type="transmembrane region" description="Helical" evidence="1">
    <location>
        <begin position="987"/>
        <end position="1015"/>
    </location>
</feature>
<dbReference type="PANTHER" id="PTHR32063:SF0">
    <property type="entry name" value="SWARMING MOTILITY PROTEIN SWRC"/>
    <property type="match status" value="1"/>
</dbReference>
<name>A0A0S7BYA4_9BACT</name>
<protein>
    <submittedName>
        <fullName evidence="2">Multidrug efflux pump subunit AcrB</fullName>
    </submittedName>
</protein>
<dbReference type="SUPFAM" id="SSF82693">
    <property type="entry name" value="Multidrug efflux transporter AcrB pore domain, PN1, PN2, PC1 and PC2 subdomains"/>
    <property type="match status" value="2"/>
</dbReference>
<dbReference type="PATRIC" id="fig|1678841.3.peg.78"/>
<evidence type="ECO:0000313" key="2">
    <source>
        <dbReference type="EMBL" id="GAP41942.1"/>
    </source>
</evidence>
<feature type="transmembrane region" description="Helical" evidence="1">
    <location>
        <begin position="437"/>
        <end position="460"/>
    </location>
</feature>
<feature type="transmembrane region" description="Helical" evidence="1">
    <location>
        <begin position="472"/>
        <end position="499"/>
    </location>
</feature>
<dbReference type="SUPFAM" id="SSF82714">
    <property type="entry name" value="Multidrug efflux transporter AcrB TolC docking domain, DN and DC subdomains"/>
    <property type="match status" value="2"/>
</dbReference>
<dbReference type="OrthoDB" id="9798415at2"/>
<dbReference type="Proteomes" id="UP000053091">
    <property type="component" value="Unassembled WGS sequence"/>
</dbReference>
<evidence type="ECO:0000256" key="1">
    <source>
        <dbReference type="SAM" id="Phobius"/>
    </source>
</evidence>
<sequence length="1140" mass="126390">MSEQNSKPRNFGLTTWALRNKNTVFLLMSILMFFGIYSYTSLPKELFPDIVIPTVMVQTIYPGNPPVDIENLITRHLEKEIESVDGIKELSSTSSQDVSNIFVEFNTDVDIKTALQDVKDAVDKAKNDLPSDLLEDPMVTDIDFTEFPIININLSGDYSINELKSYAEYLEDEIETFQEVSKVEIKGVTEKEIKVQVDQHKLDAMELSFGDIESAIKNENVSMSGGDVRVGRDRRALRIAGEFTSVEEIAGIIIKHEDGNIVYLRDVADISFGFEDPDSYARLNRQPVVSLQVVKKGGENLLNATKKVFELLDDARASKAIPQDLVITITNDQSEEIRNQLSNLENSMIMGIIFVIGILFFFLGTRNSLFVALSIPLSMFISFMVMGLMDFRINMMVLFSLILALGMLVDNAIVVIENFHRFTDELGLKPFEAARRAVGEIAVPVITSTATTLAAFFPLIFWDSIMGEFMKYLPLTLIITLTASLFSALVIIPVVAMVFYKKEDINDRPEVRRTLIVAGAMTGVAIPLYIAGLNMPANLLVLFALIGIANLLFLNRLARWFQTVLLVWVENLYAKTLAFALKRRNALWVFTGSFVLMFLTMGFYFGSNPKVIFFPSGEPKYINILAELPLGTDIDFTDSLMNVIENDVDRILAPEKKIIKSVLTNVGSGAVGENEGFSGRGGGPNRGLITVTFLDYKDRAGIHTDELLKRLSDSLLGVYPGVVMTIEKQNEGPPVGKAINIEIAGRDFNKLLDVTDEAINRMNASRIPGIEGLQIDLDLGQPEMNVTIDREKARRFGLSTGQIASTIRTAVFGSEVSKFKLGEDDYPIQLRMKDEYRYNVASVLNQRITFRDQASGKIVQVPVSAVADVSLSSTYGSVLRKDRNRVITIWSNVIEGYNATEINDQLKPILADMDFPEGYNYRFTGEQEEQAESMAFLVRALLIAVAVILLILVGQFNSVVKPFIILISVLLSTIGVFGGLATFGMNFVVIMTGVGIVSLAGVVVNNAIVLIDYIGLLKANKKTEMGIALSDDLPVKESIACVIQAGRTRLRPVLLTAVTTILGLIPLAVGLNIDFEGLFARFDPDIYFGGDNAIFWGPLSWTVIFGLTFATFLTLVVVPAMYHLFYMVRLKVRAFAGRKA</sequence>
<dbReference type="STRING" id="1678841.TBC1_1170"/>
<dbReference type="InterPro" id="IPR027463">
    <property type="entry name" value="AcrB_DN_DC_subdom"/>
</dbReference>
<reference evidence="2" key="1">
    <citation type="journal article" date="2015" name="Genome Announc.">
        <title>Draft Genome Sequence of Bacteroidales Strain TBC1, a Novel Isolate from a Methanogenic Wastewater Treatment System.</title>
        <authorList>
            <person name="Tourlousse D.M."/>
            <person name="Matsuura N."/>
            <person name="Sun L."/>
            <person name="Toyonaga M."/>
            <person name="Kuroda K."/>
            <person name="Ohashi A."/>
            <person name="Cruz R."/>
            <person name="Yamaguchi T."/>
            <person name="Sekiguchi Y."/>
        </authorList>
    </citation>
    <scope>NUCLEOTIDE SEQUENCE [LARGE SCALE GENOMIC DNA]</scope>
    <source>
        <strain evidence="2">TBC1</strain>
    </source>
</reference>
<feature type="transmembrane region" description="Helical" evidence="1">
    <location>
        <begin position="21"/>
        <end position="39"/>
    </location>
</feature>
<feature type="transmembrane region" description="Helical" evidence="1">
    <location>
        <begin position="1053"/>
        <end position="1073"/>
    </location>
</feature>
<dbReference type="RefSeq" id="WP_062036863.1">
    <property type="nucleotide sequence ID" value="NZ_DF968182.1"/>
</dbReference>
<dbReference type="AlphaFoldDB" id="A0A0S7BYA4"/>
<feature type="transmembrane region" description="Helical" evidence="1">
    <location>
        <begin position="936"/>
        <end position="956"/>
    </location>
</feature>
<feature type="transmembrane region" description="Helical" evidence="1">
    <location>
        <begin position="370"/>
        <end position="389"/>
    </location>
</feature>
<feature type="transmembrane region" description="Helical" evidence="1">
    <location>
        <begin position="585"/>
        <end position="606"/>
    </location>
</feature>
<feature type="transmembrane region" description="Helical" evidence="1">
    <location>
        <begin position="1093"/>
        <end position="1125"/>
    </location>
</feature>
<feature type="transmembrane region" description="Helical" evidence="1">
    <location>
        <begin position="537"/>
        <end position="554"/>
    </location>
</feature>
<dbReference type="GO" id="GO:0042910">
    <property type="term" value="F:xenobiotic transmembrane transporter activity"/>
    <property type="evidence" value="ECO:0007669"/>
    <property type="project" value="TreeGrafter"/>
</dbReference>
<dbReference type="Gene3D" id="3.30.70.1430">
    <property type="entry name" value="Multidrug efflux transporter AcrB pore domain"/>
    <property type="match status" value="2"/>
</dbReference>
<dbReference type="SUPFAM" id="SSF82866">
    <property type="entry name" value="Multidrug efflux transporter AcrB transmembrane domain"/>
    <property type="match status" value="2"/>
</dbReference>
<dbReference type="Pfam" id="PF00873">
    <property type="entry name" value="ACR_tran"/>
    <property type="match status" value="1"/>
</dbReference>
<dbReference type="PANTHER" id="PTHR32063">
    <property type="match status" value="1"/>
</dbReference>
<feature type="transmembrane region" description="Helical" evidence="1">
    <location>
        <begin position="395"/>
        <end position="416"/>
    </location>
</feature>
<dbReference type="EMBL" id="DF968182">
    <property type="protein sequence ID" value="GAP41942.1"/>
    <property type="molecule type" value="Genomic_DNA"/>
</dbReference>
<feature type="transmembrane region" description="Helical" evidence="1">
    <location>
        <begin position="347"/>
        <end position="363"/>
    </location>
</feature>